<evidence type="ECO:0000313" key="1">
    <source>
        <dbReference type="EMBL" id="AWM39894.1"/>
    </source>
</evidence>
<dbReference type="Proteomes" id="UP000245802">
    <property type="component" value="Chromosome"/>
</dbReference>
<keyword evidence="2" id="KW-1185">Reference proteome</keyword>
<accession>A0A2Z3HDW3</accession>
<dbReference type="Pfam" id="PF13646">
    <property type="entry name" value="HEAT_2"/>
    <property type="match status" value="1"/>
</dbReference>
<gene>
    <name evidence="1" type="ORF">C1280_24725</name>
</gene>
<dbReference type="PANTHER" id="PTHR12697:SF5">
    <property type="entry name" value="DEOXYHYPUSINE HYDROXYLASE"/>
    <property type="match status" value="1"/>
</dbReference>
<dbReference type="AlphaFoldDB" id="A0A2Z3HDW3"/>
<dbReference type="InterPro" id="IPR016024">
    <property type="entry name" value="ARM-type_fold"/>
</dbReference>
<reference evidence="1 2" key="1">
    <citation type="submission" date="2018-01" db="EMBL/GenBank/DDBJ databases">
        <title>G. obscuriglobus.</title>
        <authorList>
            <person name="Franke J."/>
            <person name="Blomberg W."/>
            <person name="Selmecki A."/>
        </authorList>
    </citation>
    <scope>NUCLEOTIDE SEQUENCE [LARGE SCALE GENOMIC DNA]</scope>
    <source>
        <strain evidence="1 2">DSM 5831</strain>
    </source>
</reference>
<sequence>MLMARPVQQLRQMRLALFRSRGPRDARATANRGVTSATVAPGRNCLTRARRASYHPDCPDRLSEGDTVMFAARIVGVCVLVAFVALTNGAARADDKDPVYEGKKFSQWVSTVQNDKSARQRALAVDALSKIWLLEPRTDAISHITATLRTDPSAAVRAQCAIVLAGLRENDMERHGAKPLIEVLRTEKESRVRKEIIAAMSKYPAVCAAGVESLIAVLKDAEPGVRVQAAEALALAGAKANSAAGPLAELLKDGEKPVRVAAVYALGRIAPEAGTTIAEALAAMLATEKEADIKREVLASLGLLGEKSGPVVTALTAALADKDDDVRRGAARTLGTLGTAAAGATDELFKVLTTDPTKDIRVDAVRAFGSALGPNGVKARLADLRPLLDPKKQPDYEVRLALIEEVAALGYEHLGADLLSTDKAVKAAAEETLRALRLRLADPQVKVREAAGIAVRKIEKKPEPKKEPAPKKEP</sequence>
<protein>
    <recommendedName>
        <fullName evidence="3">HEAT repeat domain-containing protein</fullName>
    </recommendedName>
</protein>
<name>A0A2Z3HDW3_9BACT</name>
<dbReference type="InterPro" id="IPR011989">
    <property type="entry name" value="ARM-like"/>
</dbReference>
<dbReference type="PANTHER" id="PTHR12697">
    <property type="entry name" value="PBS LYASE HEAT-LIKE PROTEIN"/>
    <property type="match status" value="1"/>
</dbReference>
<proteinExistence type="predicted"/>
<dbReference type="InterPro" id="IPR004155">
    <property type="entry name" value="PBS_lyase_HEAT"/>
</dbReference>
<organism evidence="1 2">
    <name type="scientific">Gemmata obscuriglobus</name>
    <dbReference type="NCBI Taxonomy" id="114"/>
    <lineage>
        <taxon>Bacteria</taxon>
        <taxon>Pseudomonadati</taxon>
        <taxon>Planctomycetota</taxon>
        <taxon>Planctomycetia</taxon>
        <taxon>Gemmatales</taxon>
        <taxon>Gemmataceae</taxon>
        <taxon>Gemmata</taxon>
    </lineage>
</organism>
<dbReference type="GO" id="GO:0016491">
    <property type="term" value="F:oxidoreductase activity"/>
    <property type="evidence" value="ECO:0007669"/>
    <property type="project" value="TreeGrafter"/>
</dbReference>
<dbReference type="EMBL" id="CP025958">
    <property type="protein sequence ID" value="AWM39894.1"/>
    <property type="molecule type" value="Genomic_DNA"/>
</dbReference>
<dbReference type="SUPFAM" id="SSF48371">
    <property type="entry name" value="ARM repeat"/>
    <property type="match status" value="1"/>
</dbReference>
<evidence type="ECO:0008006" key="3">
    <source>
        <dbReference type="Google" id="ProtNLM"/>
    </source>
</evidence>
<dbReference type="Gene3D" id="1.25.10.10">
    <property type="entry name" value="Leucine-rich Repeat Variant"/>
    <property type="match status" value="3"/>
</dbReference>
<dbReference type="KEGG" id="gog:C1280_24725"/>
<evidence type="ECO:0000313" key="2">
    <source>
        <dbReference type="Proteomes" id="UP000245802"/>
    </source>
</evidence>
<dbReference type="SMART" id="SM00567">
    <property type="entry name" value="EZ_HEAT"/>
    <property type="match status" value="7"/>
</dbReference>